<dbReference type="SMART" id="SM00382">
    <property type="entry name" value="AAA"/>
    <property type="match status" value="1"/>
</dbReference>
<feature type="region of interest" description="Disordered" evidence="2">
    <location>
        <begin position="636"/>
        <end position="702"/>
    </location>
</feature>
<dbReference type="InterPro" id="IPR003959">
    <property type="entry name" value="ATPase_AAA_core"/>
</dbReference>
<name>A0ABQ8UGT0_9EUKA</name>
<dbReference type="Gene3D" id="1.10.3710.10">
    <property type="entry name" value="DNA polymerase III clamp loader subunits, C-terminal domain"/>
    <property type="match status" value="1"/>
</dbReference>
<evidence type="ECO:0000256" key="1">
    <source>
        <dbReference type="ARBA" id="ARBA00008959"/>
    </source>
</evidence>
<dbReference type="PANTHER" id="PTHR13779:SF7">
    <property type="entry name" value="ATPASE WRNIP1"/>
    <property type="match status" value="1"/>
</dbReference>
<dbReference type="InterPro" id="IPR021886">
    <property type="entry name" value="MgsA_C"/>
</dbReference>
<feature type="domain" description="AAA+ ATPase" evidence="3">
    <location>
        <begin position="1"/>
        <end position="115"/>
    </location>
</feature>
<feature type="compositionally biased region" description="Basic and acidic residues" evidence="2">
    <location>
        <begin position="661"/>
        <end position="679"/>
    </location>
</feature>
<protein>
    <submittedName>
        <fullName evidence="4">AAA family ATPase</fullName>
    </submittedName>
</protein>
<feature type="compositionally biased region" description="Pro residues" evidence="2">
    <location>
        <begin position="352"/>
        <end position="363"/>
    </location>
</feature>
<comment type="similarity">
    <text evidence="1">Belongs to the AAA ATPase family. RarA/MGS1/WRNIP1 subfamily.</text>
</comment>
<dbReference type="Gene3D" id="3.40.50.300">
    <property type="entry name" value="P-loop containing nucleotide triphosphate hydrolases"/>
    <property type="match status" value="1"/>
</dbReference>
<dbReference type="Proteomes" id="UP001141327">
    <property type="component" value="Unassembled WGS sequence"/>
</dbReference>
<organism evidence="4 5">
    <name type="scientific">Paratrimastix pyriformis</name>
    <dbReference type="NCBI Taxonomy" id="342808"/>
    <lineage>
        <taxon>Eukaryota</taxon>
        <taxon>Metamonada</taxon>
        <taxon>Preaxostyla</taxon>
        <taxon>Paratrimastigidae</taxon>
        <taxon>Paratrimastix</taxon>
    </lineage>
</organism>
<feature type="region of interest" description="Disordered" evidence="2">
    <location>
        <begin position="144"/>
        <end position="263"/>
    </location>
</feature>
<evidence type="ECO:0000313" key="4">
    <source>
        <dbReference type="EMBL" id="KAJ4456015.1"/>
    </source>
</evidence>
<evidence type="ECO:0000259" key="3">
    <source>
        <dbReference type="SMART" id="SM00382"/>
    </source>
</evidence>
<accession>A0ABQ8UGT0</accession>
<proteinExistence type="inferred from homology"/>
<dbReference type="Pfam" id="PF12002">
    <property type="entry name" value="MgsA_C"/>
    <property type="match status" value="1"/>
</dbReference>
<keyword evidence="5" id="KW-1185">Reference proteome</keyword>
<evidence type="ECO:0000256" key="2">
    <source>
        <dbReference type="SAM" id="MobiDB-lite"/>
    </source>
</evidence>
<dbReference type="Pfam" id="PF00004">
    <property type="entry name" value="AAA"/>
    <property type="match status" value="1"/>
</dbReference>
<feature type="compositionally biased region" description="Low complexity" evidence="2">
    <location>
        <begin position="150"/>
        <end position="195"/>
    </location>
</feature>
<comment type="caution">
    <text evidence="4">The sequence shown here is derived from an EMBL/GenBank/DDBJ whole genome shotgun (WGS) entry which is preliminary data.</text>
</comment>
<feature type="compositionally biased region" description="Low complexity" evidence="2">
    <location>
        <begin position="394"/>
        <end position="410"/>
    </location>
</feature>
<feature type="compositionally biased region" description="Acidic residues" evidence="2">
    <location>
        <begin position="680"/>
        <end position="702"/>
    </location>
</feature>
<dbReference type="InterPro" id="IPR051314">
    <property type="entry name" value="AAA_ATPase_RarA/MGS1/WRNIP1"/>
</dbReference>
<dbReference type="SUPFAM" id="SSF52540">
    <property type="entry name" value="P-loop containing nucleoside triphosphate hydrolases"/>
    <property type="match status" value="1"/>
</dbReference>
<gene>
    <name evidence="4" type="ORF">PAPYR_8926</name>
</gene>
<sequence>MIIWGPPGTGKTSLATVIAEQTASKFVKLSAVAAGLADVREIIKKATILRKESGRSTILFVDEIHRFDKRQQDAFLPHVEDGTITLIGATTENPSFSVINPLLSRSQVITLNSLEPRHLRQVIDRALIYMNSVPANRSRLLVTPTASSSAQQQPLPAATGTTAAAPATAQLPAKRGPSDGPSTAAAAAASPTTTGLAKRARPDPASGAPSGIDQSDPIVLEDEPALPASPPASPPPPPPPPPATTQDEDEKRQGEGPETHWSAGAGAIACPVCGGFTVEMAEDERDLLAVFGYHVSLTHSRSPTLAGGDCRATLNFLELAVVGAATRARNRSALMKLSRTLGRPQQATASIAPPPPPPPPPTERPTSVAEIATVQPESEAVATTGATSASLGVTPTSPGGPSTSPHGGASLTPSGEVIVVRSDIEKAVSRPVPYDKKGEHHFNTISAFIKARHIVHALHRRYFSGLACMCWYAPHNMNVAPQSMRGGCRRLIRFASEDVGLADPHALPQAVAAWDAVKSIGMPEADVCLAQAAAYMARAPKSPAVYFAYGKVKELLANRAADPIPKHICNAPTALMKEMGYARGYVRYPDAADGGTSLLEQTYLPEPLVGTNFFDGCELPEPPPLASKGWLFALPQSTQPPIGPTTATAGPVPSDANHPVADPRHEFESAHLHLRHLPEPEEQGDDDGDEHEGTEETVTEDR</sequence>
<dbReference type="SUPFAM" id="SSF48019">
    <property type="entry name" value="post-AAA+ oligomerization domain-like"/>
    <property type="match status" value="1"/>
</dbReference>
<dbReference type="EMBL" id="JAPMOS010000085">
    <property type="protein sequence ID" value="KAJ4456015.1"/>
    <property type="molecule type" value="Genomic_DNA"/>
</dbReference>
<dbReference type="InterPro" id="IPR008921">
    <property type="entry name" value="DNA_pol3_clamp-load_cplx_C"/>
</dbReference>
<dbReference type="Gene3D" id="1.20.272.10">
    <property type="match status" value="1"/>
</dbReference>
<feature type="compositionally biased region" description="Basic and acidic residues" evidence="2">
    <location>
        <begin position="249"/>
        <end position="258"/>
    </location>
</feature>
<evidence type="ECO:0000313" key="5">
    <source>
        <dbReference type="Proteomes" id="UP001141327"/>
    </source>
</evidence>
<dbReference type="InterPro" id="IPR027417">
    <property type="entry name" value="P-loop_NTPase"/>
</dbReference>
<dbReference type="PANTHER" id="PTHR13779">
    <property type="entry name" value="WERNER HELICASE-INTERACTING PROTEIN 1 FAMILY MEMBER"/>
    <property type="match status" value="1"/>
</dbReference>
<dbReference type="InterPro" id="IPR003593">
    <property type="entry name" value="AAA+_ATPase"/>
</dbReference>
<reference evidence="4" key="1">
    <citation type="journal article" date="2022" name="bioRxiv">
        <title>Genomics of Preaxostyla Flagellates Illuminates Evolutionary Transitions and the Path Towards Mitochondrial Loss.</title>
        <authorList>
            <person name="Novak L.V.F."/>
            <person name="Treitli S.C."/>
            <person name="Pyrih J."/>
            <person name="Halakuc P."/>
            <person name="Pipaliya S.V."/>
            <person name="Vacek V."/>
            <person name="Brzon O."/>
            <person name="Soukal P."/>
            <person name="Eme L."/>
            <person name="Dacks J.B."/>
            <person name="Karnkowska A."/>
            <person name="Elias M."/>
            <person name="Hampl V."/>
        </authorList>
    </citation>
    <scope>NUCLEOTIDE SEQUENCE</scope>
    <source>
        <strain evidence="4">RCP-MX</strain>
    </source>
</reference>
<feature type="compositionally biased region" description="Pro residues" evidence="2">
    <location>
        <begin position="227"/>
        <end position="243"/>
    </location>
</feature>
<feature type="region of interest" description="Disordered" evidence="2">
    <location>
        <begin position="340"/>
        <end position="413"/>
    </location>
</feature>
<dbReference type="CDD" id="cd00009">
    <property type="entry name" value="AAA"/>
    <property type="match status" value="1"/>
</dbReference>
<feature type="compositionally biased region" description="Polar residues" evidence="2">
    <location>
        <begin position="384"/>
        <end position="393"/>
    </location>
</feature>